<dbReference type="RefSeq" id="WP_190293111.1">
    <property type="nucleotide sequence ID" value="NZ_JABFCZ010000022.1"/>
</dbReference>
<reference evidence="3" key="1">
    <citation type="submission" date="2020-05" db="EMBL/GenBank/DDBJ databases">
        <title>Identification of trans-AT polyketide cluster in two marine bacteria, producers of a novel glutaramide-containing polyketide sesbanimide D and analogs.</title>
        <authorList>
            <person name="Kacar D."/>
            <person name="Rodriguez P."/>
            <person name="Canedo L."/>
            <person name="Gonzalez E."/>
            <person name="Galan B."/>
            <person name="De La Calle F."/>
            <person name="Garcia J.L."/>
        </authorList>
    </citation>
    <scope>NUCLEOTIDE SEQUENCE</scope>
    <source>
        <strain evidence="3">PHM038</strain>
    </source>
</reference>
<dbReference type="AlphaFoldDB" id="A0A926P2M5"/>
<feature type="chain" id="PRO_5037048308" evidence="2">
    <location>
        <begin position="22"/>
        <end position="498"/>
    </location>
</feature>
<dbReference type="InterPro" id="IPR018759">
    <property type="entry name" value="BBP2_2"/>
</dbReference>
<dbReference type="Proteomes" id="UP000598467">
    <property type="component" value="Unassembled WGS sequence"/>
</dbReference>
<evidence type="ECO:0000313" key="4">
    <source>
        <dbReference type="Proteomes" id="UP000598467"/>
    </source>
</evidence>
<sequence>MSRLICLTICFLLLQGLALRAQESAIDLRGSVDDQAASDERAAGARTTDPTNELQRRNSVYELQNRDSVVGLRSTLNAAAAETGSTGLGTAGRVTPIRAFSDRLSAAQEIAAGQGGSLDTTVFDGETTYDEAQGIRLGSFTITPELTVTGGWTDNAAGSSTGTSSRQYRIAPGIKGTSNWSRHQLDFALRGSYVGYPEQPSQSDPSLTASTTFKADLSASTTATAGVAYTFSREEASSVENISGDTNVHELTGTLGFTRNVGLVSATLGADVDRTSYATGGGSSSTSGRDNTLYSASLRVEGRGGAIFEPFAVGSLLLRRFDNTCSDAICENRDANGYELRGGLTIAATPKLTGEISGGWRIEDIKDNRLAALQGVVVDGTLVWSPSRLTTVTAGLSTSFSPTDLDYVSGSIIYSGDLRAAHSFSDRFVGEAGVGYSYRTYQGDSIQTNTLTGFVGMTYAVTRNIAFKTQYNYTTYDSNTAGSDYTKNSIEAGFRFRH</sequence>
<name>A0A926P2M5_9HYPH</name>
<proteinExistence type="predicted"/>
<keyword evidence="2" id="KW-0732">Signal</keyword>
<evidence type="ECO:0000256" key="1">
    <source>
        <dbReference type="SAM" id="MobiDB-lite"/>
    </source>
</evidence>
<dbReference type="SUPFAM" id="SSF56925">
    <property type="entry name" value="OMPA-like"/>
    <property type="match status" value="1"/>
</dbReference>
<evidence type="ECO:0000256" key="2">
    <source>
        <dbReference type="SAM" id="SignalP"/>
    </source>
</evidence>
<dbReference type="Pfam" id="PF10082">
    <property type="entry name" value="BBP2_2"/>
    <property type="match status" value="1"/>
</dbReference>
<dbReference type="InterPro" id="IPR011250">
    <property type="entry name" value="OMP/PagP_B-barrel"/>
</dbReference>
<evidence type="ECO:0000313" key="3">
    <source>
        <dbReference type="EMBL" id="MBD1548420.1"/>
    </source>
</evidence>
<dbReference type="EMBL" id="JABFCZ010000022">
    <property type="protein sequence ID" value="MBD1548420.1"/>
    <property type="molecule type" value="Genomic_DNA"/>
</dbReference>
<gene>
    <name evidence="3" type="ORF">HK439_19315</name>
</gene>
<protein>
    <submittedName>
        <fullName evidence="3">Outer membrane beta-barrel protein</fullName>
    </submittedName>
</protein>
<feature type="region of interest" description="Disordered" evidence="1">
    <location>
        <begin position="32"/>
        <end position="51"/>
    </location>
</feature>
<comment type="caution">
    <text evidence="3">The sequence shown here is derived from an EMBL/GenBank/DDBJ whole genome shotgun (WGS) entry which is preliminary data.</text>
</comment>
<accession>A0A926P2M5</accession>
<feature type="signal peptide" evidence="2">
    <location>
        <begin position="1"/>
        <end position="21"/>
    </location>
</feature>
<organism evidence="3 4">
    <name type="scientific">Roseibium aggregatum</name>
    <dbReference type="NCBI Taxonomy" id="187304"/>
    <lineage>
        <taxon>Bacteria</taxon>
        <taxon>Pseudomonadati</taxon>
        <taxon>Pseudomonadota</taxon>
        <taxon>Alphaproteobacteria</taxon>
        <taxon>Hyphomicrobiales</taxon>
        <taxon>Stappiaceae</taxon>
        <taxon>Roseibium</taxon>
    </lineage>
</organism>